<dbReference type="RefSeq" id="WP_352561290.1">
    <property type="nucleotide sequence ID" value="NZ_JAMYQB010000025.1"/>
</dbReference>
<dbReference type="Proteomes" id="UP001433071">
    <property type="component" value="Unassembled WGS sequence"/>
</dbReference>
<sequence>MTSAQGSSRTLPRTLVFCLLVLAAAVPWQMRWGVIPDTSWAITMSEKVLAGSRLYVDLFEVNPPFTPWLFMPAAALAHALGISPEVVIHLYAYAICLLGLGFAARIASLAGFAENRVLFSMLPLFLALLIILPGNAFSEREHLGVALFLPLLVLMAWRAAPTEGRTPSLPIAVLAGLCGSVLVLVKPYYALMVLVPALYVAWRRRSIWSLFCIEYWVIGLVCVAYLVAVLYFYPEFLHTIYPVLADTYMRLRVVQALLLKYAPAYLVALYMLRLLRPGLALSPLTMVFVLASLAATVPLVYQAKGWPYHAFPAISLMAAALLLRAIQIDPARQSPSGTGMGLARMLLLATTILANAVPFWPSQKPGADFVATIMAAVDHPTVVLNGLEISAGNRITRMVGGSWISIYCSDWLGGFATYFAQVEAQSGNQAAAEHYRQITDRYIDDKLAQLENKRPSLVIVQKADILWLNELSGRQDFTRFMQGYRQIAEDETLRVLVRNDAIPPSSPAAASD</sequence>
<feature type="transmembrane region" description="Helical" evidence="1">
    <location>
        <begin position="213"/>
        <end position="233"/>
    </location>
</feature>
<proteinExistence type="predicted"/>
<dbReference type="EMBL" id="JAMYQB010000025">
    <property type="protein sequence ID" value="MER9407429.1"/>
    <property type="molecule type" value="Genomic_DNA"/>
</dbReference>
<protein>
    <recommendedName>
        <fullName evidence="4">Glycosyltransferase RgtA/B/C/D-like domain-containing protein</fullName>
    </recommendedName>
</protein>
<keyword evidence="3" id="KW-1185">Reference proteome</keyword>
<reference evidence="2 3" key="1">
    <citation type="journal article" date="2024" name="Proc. Natl. Acad. Sci. U.S.A.">
        <title>The evolutionary genomics of adaptation to stress in wild rhizobium bacteria.</title>
        <authorList>
            <person name="Kehlet-Delgado H."/>
            <person name="Montoya A.P."/>
            <person name="Jensen K.T."/>
            <person name="Wendlandt C.E."/>
            <person name="Dexheimer C."/>
            <person name="Roberts M."/>
            <person name="Torres Martinez L."/>
            <person name="Friesen M.L."/>
            <person name="Griffitts J.S."/>
            <person name="Porter S.S."/>
        </authorList>
    </citation>
    <scope>NUCLEOTIDE SEQUENCE [LARGE SCALE GENOMIC DNA]</scope>
    <source>
        <strain evidence="2 3">M0641</strain>
    </source>
</reference>
<evidence type="ECO:0008006" key="4">
    <source>
        <dbReference type="Google" id="ProtNLM"/>
    </source>
</evidence>
<feature type="transmembrane region" description="Helical" evidence="1">
    <location>
        <begin position="279"/>
        <end position="300"/>
    </location>
</feature>
<name>A0ABV1Z699_9HYPH</name>
<keyword evidence="1" id="KW-1133">Transmembrane helix</keyword>
<evidence type="ECO:0000313" key="3">
    <source>
        <dbReference type="Proteomes" id="UP001433071"/>
    </source>
</evidence>
<feature type="transmembrane region" description="Helical" evidence="1">
    <location>
        <begin position="90"/>
        <end position="111"/>
    </location>
</feature>
<feature type="transmembrane region" description="Helical" evidence="1">
    <location>
        <begin position="117"/>
        <end position="136"/>
    </location>
</feature>
<feature type="transmembrane region" description="Helical" evidence="1">
    <location>
        <begin position="65"/>
        <end position="83"/>
    </location>
</feature>
<gene>
    <name evidence="2" type="ORF">NKI36_25695</name>
</gene>
<accession>A0ABV1Z699</accession>
<organism evidence="2 3">
    <name type="scientific">Mesorhizobium caraganae</name>
    <dbReference type="NCBI Taxonomy" id="483206"/>
    <lineage>
        <taxon>Bacteria</taxon>
        <taxon>Pseudomonadati</taxon>
        <taxon>Pseudomonadota</taxon>
        <taxon>Alphaproteobacteria</taxon>
        <taxon>Hyphomicrobiales</taxon>
        <taxon>Phyllobacteriaceae</taxon>
        <taxon>Mesorhizobium</taxon>
    </lineage>
</organism>
<feature type="transmembrane region" description="Helical" evidence="1">
    <location>
        <begin position="172"/>
        <end position="201"/>
    </location>
</feature>
<comment type="caution">
    <text evidence="2">The sequence shown here is derived from an EMBL/GenBank/DDBJ whole genome shotgun (WGS) entry which is preliminary data.</text>
</comment>
<evidence type="ECO:0000313" key="2">
    <source>
        <dbReference type="EMBL" id="MER9407429.1"/>
    </source>
</evidence>
<feature type="transmembrane region" description="Helical" evidence="1">
    <location>
        <begin position="143"/>
        <end position="160"/>
    </location>
</feature>
<feature type="transmembrane region" description="Helical" evidence="1">
    <location>
        <begin position="253"/>
        <end position="272"/>
    </location>
</feature>
<feature type="transmembrane region" description="Helical" evidence="1">
    <location>
        <begin position="338"/>
        <end position="360"/>
    </location>
</feature>
<keyword evidence="1" id="KW-0472">Membrane</keyword>
<evidence type="ECO:0000256" key="1">
    <source>
        <dbReference type="SAM" id="Phobius"/>
    </source>
</evidence>
<keyword evidence="1" id="KW-0812">Transmembrane</keyword>
<feature type="transmembrane region" description="Helical" evidence="1">
    <location>
        <begin position="306"/>
        <end position="326"/>
    </location>
</feature>